<proteinExistence type="predicted"/>
<organism evidence="7 8">
    <name type="scientific">Kaistella jeonii</name>
    <dbReference type="NCBI Taxonomy" id="266749"/>
    <lineage>
        <taxon>Bacteria</taxon>
        <taxon>Pseudomonadati</taxon>
        <taxon>Bacteroidota</taxon>
        <taxon>Flavobacteriia</taxon>
        <taxon>Flavobacteriales</taxon>
        <taxon>Weeksellaceae</taxon>
        <taxon>Chryseobacterium group</taxon>
        <taxon>Kaistella</taxon>
    </lineage>
</organism>
<dbReference type="GO" id="GO:0016020">
    <property type="term" value="C:membrane"/>
    <property type="evidence" value="ECO:0007669"/>
    <property type="project" value="UniProtKB-SubCell"/>
</dbReference>
<keyword evidence="4 5" id="KW-0472">Membrane</keyword>
<dbReference type="AlphaFoldDB" id="A0A0C1CZH0"/>
<feature type="transmembrane region" description="Helical" evidence="5">
    <location>
        <begin position="25"/>
        <end position="50"/>
    </location>
</feature>
<gene>
    <name evidence="7" type="ORF">OA86_04175</name>
</gene>
<name>A0A0C1CZH0_9FLAO</name>
<dbReference type="PANTHER" id="PTHR38480">
    <property type="entry name" value="SLR0254 PROTEIN"/>
    <property type="match status" value="1"/>
</dbReference>
<dbReference type="Pfam" id="PF06271">
    <property type="entry name" value="RDD"/>
    <property type="match status" value="1"/>
</dbReference>
<dbReference type="RefSeq" id="WP_039349315.1">
    <property type="nucleotide sequence ID" value="NZ_FOLA01000003.1"/>
</dbReference>
<evidence type="ECO:0000256" key="5">
    <source>
        <dbReference type="SAM" id="Phobius"/>
    </source>
</evidence>
<dbReference type="InterPro" id="IPR010432">
    <property type="entry name" value="RDD"/>
</dbReference>
<keyword evidence="8" id="KW-1185">Reference proteome</keyword>
<feature type="transmembrane region" description="Helical" evidence="5">
    <location>
        <begin position="62"/>
        <end position="81"/>
    </location>
</feature>
<dbReference type="PANTHER" id="PTHR38480:SF1">
    <property type="entry name" value="SLR0254 PROTEIN"/>
    <property type="match status" value="1"/>
</dbReference>
<evidence type="ECO:0000259" key="6">
    <source>
        <dbReference type="Pfam" id="PF06271"/>
    </source>
</evidence>
<reference evidence="7 8" key="1">
    <citation type="submission" date="2014-10" db="EMBL/GenBank/DDBJ databases">
        <title>Kaistella jeonii genome.</title>
        <authorList>
            <person name="Clayton J.T."/>
            <person name="Newman J.D."/>
        </authorList>
    </citation>
    <scope>NUCLEOTIDE SEQUENCE [LARGE SCALE GENOMIC DNA]</scope>
    <source>
        <strain evidence="7 8">DSM 17048</strain>
    </source>
</reference>
<feature type="domain" description="RDD" evidence="6">
    <location>
        <begin position="18"/>
        <end position="145"/>
    </location>
</feature>
<dbReference type="STRING" id="266749.SAMN05421876_10352"/>
<dbReference type="Proteomes" id="UP000031473">
    <property type="component" value="Unassembled WGS sequence"/>
</dbReference>
<evidence type="ECO:0000256" key="3">
    <source>
        <dbReference type="ARBA" id="ARBA00022989"/>
    </source>
</evidence>
<evidence type="ECO:0000256" key="1">
    <source>
        <dbReference type="ARBA" id="ARBA00004141"/>
    </source>
</evidence>
<accession>A0A0C1CZH0</accession>
<dbReference type="OrthoDB" id="9814143at2"/>
<dbReference type="EMBL" id="JSYL01000002">
    <property type="protein sequence ID" value="KIA89826.1"/>
    <property type="molecule type" value="Genomic_DNA"/>
</dbReference>
<evidence type="ECO:0000313" key="8">
    <source>
        <dbReference type="Proteomes" id="UP000031473"/>
    </source>
</evidence>
<evidence type="ECO:0000256" key="4">
    <source>
        <dbReference type="ARBA" id="ARBA00023136"/>
    </source>
</evidence>
<keyword evidence="2 5" id="KW-0812">Transmembrane</keyword>
<comment type="subcellular location">
    <subcellularLocation>
        <location evidence="1">Membrane</location>
        <topology evidence="1">Multi-pass membrane protein</topology>
    </subcellularLocation>
</comment>
<comment type="caution">
    <text evidence="7">The sequence shown here is derived from an EMBL/GenBank/DDBJ whole genome shotgun (WGS) entry which is preliminary data.</text>
</comment>
<evidence type="ECO:0000313" key="7">
    <source>
        <dbReference type="EMBL" id="KIA89826.1"/>
    </source>
</evidence>
<keyword evidence="3 5" id="KW-1133">Transmembrane helix</keyword>
<evidence type="ECO:0000256" key="2">
    <source>
        <dbReference type="ARBA" id="ARBA00022692"/>
    </source>
</evidence>
<sequence>MSLIAINTSQNVNINFNTASVGERILAFGIDMLIKGAYLLVTYLIFFRVFNLGAFFNTLDNWSVMAVIIIITLPIHIYTLVCESLLEGQTFGKKAVRIKVVKIDGFQAGFGDYLIRWFFRLVDVFSNSGVVGLISMIVSKNNQRLGGIASGTAVISLKNHVTISHTILENLKEDYLPVFPQVIALTDNDVRIIKENYQKALKSDDRQILSKLSSKIKEILKLDIDSTKFTERRFIDIIIKDYNFYTGKDI</sequence>
<protein>
    <submittedName>
        <fullName evidence="7">Transporter</fullName>
    </submittedName>
</protein>